<evidence type="ECO:0000256" key="2">
    <source>
        <dbReference type="ARBA" id="ARBA00022692"/>
    </source>
</evidence>
<evidence type="ECO:0000256" key="4">
    <source>
        <dbReference type="ARBA" id="ARBA00023136"/>
    </source>
</evidence>
<protein>
    <recommendedName>
        <fullName evidence="8">Major Facilitator Superfamily protein</fullName>
    </recommendedName>
</protein>
<dbReference type="GO" id="GO:0005886">
    <property type="term" value="C:plasma membrane"/>
    <property type="evidence" value="ECO:0007669"/>
    <property type="project" value="TreeGrafter"/>
</dbReference>
<name>A0A1I4Y150_9FLAO</name>
<dbReference type="EMBL" id="FOUZ01000010">
    <property type="protein sequence ID" value="SFN31792.1"/>
    <property type="molecule type" value="Genomic_DNA"/>
</dbReference>
<feature type="transmembrane region" description="Helical" evidence="5">
    <location>
        <begin position="204"/>
        <end position="226"/>
    </location>
</feature>
<feature type="transmembrane region" description="Helical" evidence="5">
    <location>
        <begin position="492"/>
        <end position="513"/>
    </location>
</feature>
<dbReference type="SUPFAM" id="SSF103473">
    <property type="entry name" value="MFS general substrate transporter"/>
    <property type="match status" value="1"/>
</dbReference>
<dbReference type="STRING" id="684065.SAMN05421738_11065"/>
<feature type="transmembrane region" description="Helical" evidence="5">
    <location>
        <begin position="399"/>
        <end position="422"/>
    </location>
</feature>
<dbReference type="GO" id="GO:0022857">
    <property type="term" value="F:transmembrane transporter activity"/>
    <property type="evidence" value="ECO:0007669"/>
    <property type="project" value="TreeGrafter"/>
</dbReference>
<feature type="transmembrane region" description="Helical" evidence="5">
    <location>
        <begin position="108"/>
        <end position="128"/>
    </location>
</feature>
<comment type="subcellular location">
    <subcellularLocation>
        <location evidence="1">Membrane</location>
        <topology evidence="1">Multi-pass membrane protein</topology>
    </subcellularLocation>
</comment>
<organism evidence="6 7">
    <name type="scientific">Algoriella xinjiangensis</name>
    <dbReference type="NCBI Taxonomy" id="684065"/>
    <lineage>
        <taxon>Bacteria</taxon>
        <taxon>Pseudomonadati</taxon>
        <taxon>Bacteroidota</taxon>
        <taxon>Flavobacteriia</taxon>
        <taxon>Flavobacteriales</taxon>
        <taxon>Weeksellaceae</taxon>
        <taxon>Algoriella</taxon>
    </lineage>
</organism>
<feature type="transmembrane region" description="Helical" evidence="5">
    <location>
        <begin position="83"/>
        <end position="102"/>
    </location>
</feature>
<evidence type="ECO:0008006" key="8">
    <source>
        <dbReference type="Google" id="ProtNLM"/>
    </source>
</evidence>
<dbReference type="AlphaFoldDB" id="A0A1I4Y150"/>
<dbReference type="Proteomes" id="UP000199149">
    <property type="component" value="Unassembled WGS sequence"/>
</dbReference>
<gene>
    <name evidence="6" type="ORF">SAMN05421738_11065</name>
</gene>
<keyword evidence="2 5" id="KW-0812">Transmembrane</keyword>
<feature type="transmembrane region" description="Helical" evidence="5">
    <location>
        <begin position="238"/>
        <end position="255"/>
    </location>
</feature>
<feature type="transmembrane region" description="Helical" evidence="5">
    <location>
        <begin position="373"/>
        <end position="392"/>
    </location>
</feature>
<feature type="transmembrane region" description="Helical" evidence="5">
    <location>
        <begin position="312"/>
        <end position="332"/>
    </location>
</feature>
<evidence type="ECO:0000256" key="1">
    <source>
        <dbReference type="ARBA" id="ARBA00004141"/>
    </source>
</evidence>
<evidence type="ECO:0000313" key="6">
    <source>
        <dbReference type="EMBL" id="SFN31792.1"/>
    </source>
</evidence>
<proteinExistence type="predicted"/>
<keyword evidence="4 5" id="KW-0472">Membrane</keyword>
<dbReference type="RefSeq" id="WP_125112923.1">
    <property type="nucleotide sequence ID" value="NZ_FOUZ01000010.1"/>
</dbReference>
<evidence type="ECO:0000256" key="3">
    <source>
        <dbReference type="ARBA" id="ARBA00022989"/>
    </source>
</evidence>
<reference evidence="7" key="1">
    <citation type="submission" date="2016-10" db="EMBL/GenBank/DDBJ databases">
        <authorList>
            <person name="Varghese N."/>
            <person name="Submissions S."/>
        </authorList>
    </citation>
    <scope>NUCLEOTIDE SEQUENCE [LARGE SCALE GENOMIC DNA]</scope>
    <source>
        <strain evidence="7">XJ109</strain>
    </source>
</reference>
<keyword evidence="3 5" id="KW-1133">Transmembrane helix</keyword>
<feature type="transmembrane region" description="Helical" evidence="5">
    <location>
        <begin position="140"/>
        <end position="161"/>
    </location>
</feature>
<feature type="transmembrane region" description="Helical" evidence="5">
    <location>
        <begin position="275"/>
        <end position="292"/>
    </location>
</feature>
<feature type="transmembrane region" description="Helical" evidence="5">
    <location>
        <begin position="173"/>
        <end position="192"/>
    </location>
</feature>
<dbReference type="Gene3D" id="1.20.1250.20">
    <property type="entry name" value="MFS general substrate transporter like domains"/>
    <property type="match status" value="1"/>
</dbReference>
<dbReference type="PANTHER" id="PTHR23501">
    <property type="entry name" value="MAJOR FACILITATOR SUPERFAMILY"/>
    <property type="match status" value="1"/>
</dbReference>
<accession>A0A1I4Y150</accession>
<feature type="transmembrane region" description="Helical" evidence="5">
    <location>
        <begin position="12"/>
        <end position="35"/>
    </location>
</feature>
<dbReference type="InterPro" id="IPR036259">
    <property type="entry name" value="MFS_trans_sf"/>
</dbReference>
<evidence type="ECO:0000313" key="7">
    <source>
        <dbReference type="Proteomes" id="UP000199149"/>
    </source>
</evidence>
<evidence type="ECO:0000256" key="5">
    <source>
        <dbReference type="SAM" id="Phobius"/>
    </source>
</evidence>
<feature type="transmembrane region" description="Helical" evidence="5">
    <location>
        <begin position="339"/>
        <end position="361"/>
    </location>
</feature>
<feature type="transmembrane region" description="Helical" evidence="5">
    <location>
        <begin position="55"/>
        <end position="76"/>
    </location>
</feature>
<dbReference type="OrthoDB" id="622032at2"/>
<sequence>MDTPNSIFNKWVPHNIVISVLLIALLPHLMILMMFNMNSTFTASFLDLEVDDIQFLFSLGYGMFVCGLFLHIRFFHYFNIRNYLLLMTMLNIVILFIMTLSINTQLLLVLRIIQGPIAIFEGCILYPILIHSIKGKNSRLITYSFLYGFMLTGDKFTTSIVKFAIENYNQNMILYTIIVLHVVALLIYVFFLNHNRMFPKVPLYQLNLPGVFLMMITLTSGAFVLVYGKKNYWFESPYIVGAFIICIVCAGLFILQQVTSKRPIYHFEVLKSKRVIAGVIMFFMFYLLRSSMSNIYQVMSVVWKWPWEYVLNIQYFNVAGSILGLFSAYQMVKRNVDFLTIFLIGFIILSSSMLYFSYIFLPDTKVEYVTPALFLEGVGQGVLFTPLVLYMLSSAKPEVYASVLQTGTAIRFWTTTIGYSLLQNGLLYLTTKHQFYMTTNFDQSNSVYQNQFEALFSKNSITHLSDESTSLTVGTLKDKLANQALLISNIEIFRILFAIGFTVVIAIIIYKLYRFFISHKYTT</sequence>
<keyword evidence="7" id="KW-1185">Reference proteome</keyword>